<dbReference type="InterPro" id="IPR001570">
    <property type="entry name" value="Peptidase_M4_C_domain"/>
</dbReference>
<dbReference type="GO" id="GO:0046872">
    <property type="term" value="F:metal ion binding"/>
    <property type="evidence" value="ECO:0007669"/>
    <property type="project" value="UniProtKB-KW"/>
</dbReference>
<name>A0AAE0NGC5_9PEZI</name>
<dbReference type="InterPro" id="IPR052759">
    <property type="entry name" value="Metalloprotease_M4"/>
</dbReference>
<evidence type="ECO:0000313" key="10">
    <source>
        <dbReference type="Proteomes" id="UP001285441"/>
    </source>
</evidence>
<evidence type="ECO:0000259" key="8">
    <source>
        <dbReference type="Pfam" id="PF02868"/>
    </source>
</evidence>
<evidence type="ECO:0000313" key="9">
    <source>
        <dbReference type="EMBL" id="KAK3380974.1"/>
    </source>
</evidence>
<dbReference type="GO" id="GO:0006508">
    <property type="term" value="P:proteolysis"/>
    <property type="evidence" value="ECO:0007669"/>
    <property type="project" value="UniProtKB-KW"/>
</dbReference>
<sequence length="457" mass="51404">MRFLPAALPFRVARECLPRQSRPRHTHLRPPIMASHICSIVPPYLLQGIAESQHDVPEEARLSAKHSLEHRHTYTEHRCERFAALAQPRAARNHFAQQQSIVPEILLQHIADSEDVDAETRARARHDCDHIRNVTSTYKQALSQQEPDAGEQSFAVAAKPEKPTTSGFYRAVYDAKKTEDENKLPGKIVRVEGQKASTDVVVNEAYDNVGKVLDFYKKFFNWNSIDNKGMHVLSSVHFGKNYENAFWDPTKMQMVYGDGHTFLYHFTKCIDVIGHELTHAITEHTSPLEYEGQAGALNEHISDVFGIMIKQYVENETADKADWLIGEGCLLPDVKGVALRNMKDPGTAYDDPRFGKDPQPSSMAGYKRTTQDNGGVHMFSGIPNRAFYLASVAFGGFSWEKAGQIWWNTMNSGSVPPRSTFIQFADVTVEVAEELYGDDGAKIVRDAWNTVGVVRKN</sequence>
<dbReference type="SUPFAM" id="SSF55486">
    <property type="entry name" value="Metalloproteases ('zincins'), catalytic domain"/>
    <property type="match status" value="1"/>
</dbReference>
<dbReference type="InterPro" id="IPR013856">
    <property type="entry name" value="Peptidase_M4_domain"/>
</dbReference>
<accession>A0AAE0NGC5</accession>
<evidence type="ECO:0000256" key="6">
    <source>
        <dbReference type="ARBA" id="ARBA00023049"/>
    </source>
</evidence>
<keyword evidence="3" id="KW-0479">Metal-binding</keyword>
<keyword evidence="5" id="KW-0862">Zinc</keyword>
<keyword evidence="6 9" id="KW-0482">Metalloprotease</keyword>
<dbReference type="PRINTS" id="PR00730">
    <property type="entry name" value="THERMOLYSIN"/>
</dbReference>
<dbReference type="InterPro" id="IPR027268">
    <property type="entry name" value="Peptidase_M4/M1_CTD_sf"/>
</dbReference>
<evidence type="ECO:0000259" key="7">
    <source>
        <dbReference type="Pfam" id="PF01447"/>
    </source>
</evidence>
<dbReference type="EMBL" id="JAULSW010000005">
    <property type="protein sequence ID" value="KAK3380974.1"/>
    <property type="molecule type" value="Genomic_DNA"/>
</dbReference>
<dbReference type="CDD" id="cd09597">
    <property type="entry name" value="M4_TLP"/>
    <property type="match status" value="1"/>
</dbReference>
<gene>
    <name evidence="9" type="ORF">B0H63DRAFT_474693</name>
</gene>
<dbReference type="Pfam" id="PF01447">
    <property type="entry name" value="Peptidase_M4"/>
    <property type="match status" value="1"/>
</dbReference>
<evidence type="ECO:0000256" key="2">
    <source>
        <dbReference type="ARBA" id="ARBA00022670"/>
    </source>
</evidence>
<dbReference type="PANTHER" id="PTHR43579:SF1">
    <property type="entry name" value="NEUTRAL METALLOPROTEINASE"/>
    <property type="match status" value="1"/>
</dbReference>
<evidence type="ECO:0000256" key="1">
    <source>
        <dbReference type="ARBA" id="ARBA00009388"/>
    </source>
</evidence>
<reference evidence="9" key="2">
    <citation type="submission" date="2023-06" db="EMBL/GenBank/DDBJ databases">
        <authorList>
            <consortium name="Lawrence Berkeley National Laboratory"/>
            <person name="Haridas S."/>
            <person name="Hensen N."/>
            <person name="Bonometti L."/>
            <person name="Westerberg I."/>
            <person name="Brannstrom I.O."/>
            <person name="Guillou S."/>
            <person name="Cros-Aarteil S."/>
            <person name="Calhoun S."/>
            <person name="Kuo A."/>
            <person name="Mondo S."/>
            <person name="Pangilinan J."/>
            <person name="Riley R."/>
            <person name="LaButti K."/>
            <person name="Andreopoulos B."/>
            <person name="Lipzen A."/>
            <person name="Chen C."/>
            <person name="Yanf M."/>
            <person name="Daum C."/>
            <person name="Ng V."/>
            <person name="Clum A."/>
            <person name="Steindorff A."/>
            <person name="Ohm R."/>
            <person name="Martin F."/>
            <person name="Silar P."/>
            <person name="Natvig D."/>
            <person name="Lalanne C."/>
            <person name="Gautier V."/>
            <person name="Ament-velasquez S.L."/>
            <person name="Kruys A."/>
            <person name="Hutchinson M.I."/>
            <person name="Powell A.J."/>
            <person name="Barry K."/>
            <person name="Miller A.N."/>
            <person name="Grigoriev I.V."/>
            <person name="Debuchy R."/>
            <person name="Gladieux P."/>
            <person name="Thoren M.H."/>
            <person name="Johannesson H."/>
        </authorList>
    </citation>
    <scope>NUCLEOTIDE SEQUENCE</scope>
    <source>
        <strain evidence="9">CBS 232.78</strain>
    </source>
</reference>
<dbReference type="Proteomes" id="UP001285441">
    <property type="component" value="Unassembled WGS sequence"/>
</dbReference>
<comment type="similarity">
    <text evidence="1">Belongs to the peptidase M4 family.</text>
</comment>
<keyword evidence="4" id="KW-0378">Hydrolase</keyword>
<comment type="caution">
    <text evidence="9">The sequence shown here is derived from an EMBL/GenBank/DDBJ whole genome shotgun (WGS) entry which is preliminary data.</text>
</comment>
<dbReference type="PANTHER" id="PTHR43579">
    <property type="match status" value="1"/>
</dbReference>
<dbReference type="GO" id="GO:0004222">
    <property type="term" value="F:metalloendopeptidase activity"/>
    <property type="evidence" value="ECO:0007669"/>
    <property type="project" value="InterPro"/>
</dbReference>
<feature type="domain" description="Peptidase M4" evidence="7">
    <location>
        <begin position="171"/>
        <end position="283"/>
    </location>
</feature>
<evidence type="ECO:0000256" key="4">
    <source>
        <dbReference type="ARBA" id="ARBA00022801"/>
    </source>
</evidence>
<reference evidence="9" key="1">
    <citation type="journal article" date="2023" name="Mol. Phylogenet. Evol.">
        <title>Genome-scale phylogeny and comparative genomics of the fungal order Sordariales.</title>
        <authorList>
            <person name="Hensen N."/>
            <person name="Bonometti L."/>
            <person name="Westerberg I."/>
            <person name="Brannstrom I.O."/>
            <person name="Guillou S."/>
            <person name="Cros-Aarteil S."/>
            <person name="Calhoun S."/>
            <person name="Haridas S."/>
            <person name="Kuo A."/>
            <person name="Mondo S."/>
            <person name="Pangilinan J."/>
            <person name="Riley R."/>
            <person name="LaButti K."/>
            <person name="Andreopoulos B."/>
            <person name="Lipzen A."/>
            <person name="Chen C."/>
            <person name="Yan M."/>
            <person name="Daum C."/>
            <person name="Ng V."/>
            <person name="Clum A."/>
            <person name="Steindorff A."/>
            <person name="Ohm R.A."/>
            <person name="Martin F."/>
            <person name="Silar P."/>
            <person name="Natvig D.O."/>
            <person name="Lalanne C."/>
            <person name="Gautier V."/>
            <person name="Ament-Velasquez S.L."/>
            <person name="Kruys A."/>
            <person name="Hutchinson M.I."/>
            <person name="Powell A.J."/>
            <person name="Barry K."/>
            <person name="Miller A.N."/>
            <person name="Grigoriev I.V."/>
            <person name="Debuchy R."/>
            <person name="Gladieux P."/>
            <person name="Hiltunen Thoren M."/>
            <person name="Johannesson H."/>
        </authorList>
    </citation>
    <scope>NUCLEOTIDE SEQUENCE</scope>
    <source>
        <strain evidence="9">CBS 232.78</strain>
    </source>
</reference>
<keyword evidence="2" id="KW-0645">Protease</keyword>
<feature type="domain" description="Peptidase M4 C-terminal" evidence="8">
    <location>
        <begin position="287"/>
        <end position="453"/>
    </location>
</feature>
<protein>
    <submittedName>
        <fullName evidence="9">Metalloprotease</fullName>
    </submittedName>
</protein>
<evidence type="ECO:0000256" key="3">
    <source>
        <dbReference type="ARBA" id="ARBA00022723"/>
    </source>
</evidence>
<organism evidence="9 10">
    <name type="scientific">Podospora didyma</name>
    <dbReference type="NCBI Taxonomy" id="330526"/>
    <lineage>
        <taxon>Eukaryota</taxon>
        <taxon>Fungi</taxon>
        <taxon>Dikarya</taxon>
        <taxon>Ascomycota</taxon>
        <taxon>Pezizomycotina</taxon>
        <taxon>Sordariomycetes</taxon>
        <taxon>Sordariomycetidae</taxon>
        <taxon>Sordariales</taxon>
        <taxon>Podosporaceae</taxon>
        <taxon>Podospora</taxon>
    </lineage>
</organism>
<dbReference type="InterPro" id="IPR023612">
    <property type="entry name" value="Peptidase_M4"/>
</dbReference>
<dbReference type="AlphaFoldDB" id="A0AAE0NGC5"/>
<dbReference type="Pfam" id="PF02868">
    <property type="entry name" value="Peptidase_M4_C"/>
    <property type="match status" value="1"/>
</dbReference>
<dbReference type="Gene3D" id="3.10.170.10">
    <property type="match status" value="1"/>
</dbReference>
<proteinExistence type="inferred from homology"/>
<keyword evidence="10" id="KW-1185">Reference proteome</keyword>
<evidence type="ECO:0000256" key="5">
    <source>
        <dbReference type="ARBA" id="ARBA00022833"/>
    </source>
</evidence>
<dbReference type="Gene3D" id="1.10.390.10">
    <property type="entry name" value="Neutral Protease Domain 2"/>
    <property type="match status" value="1"/>
</dbReference>